<keyword evidence="11" id="KW-0812">Transmembrane</keyword>
<dbReference type="PANTHER" id="PTHR46300:SF7">
    <property type="entry name" value="P450, PUTATIVE (EUROFUNG)-RELATED"/>
    <property type="match status" value="1"/>
</dbReference>
<comment type="similarity">
    <text evidence="3 10">Belongs to the cytochrome P450 family.</text>
</comment>
<dbReference type="GO" id="GO:0005506">
    <property type="term" value="F:iron ion binding"/>
    <property type="evidence" value="ECO:0007669"/>
    <property type="project" value="InterPro"/>
</dbReference>
<dbReference type="InterPro" id="IPR050364">
    <property type="entry name" value="Cytochrome_P450_fung"/>
</dbReference>
<evidence type="ECO:0000256" key="8">
    <source>
        <dbReference type="ARBA" id="ARBA00023033"/>
    </source>
</evidence>
<evidence type="ECO:0000256" key="2">
    <source>
        <dbReference type="ARBA" id="ARBA00005179"/>
    </source>
</evidence>
<dbReference type="GO" id="GO:0004497">
    <property type="term" value="F:monooxygenase activity"/>
    <property type="evidence" value="ECO:0007669"/>
    <property type="project" value="UniProtKB-KW"/>
</dbReference>
<dbReference type="OrthoDB" id="2676857at2759"/>
<dbReference type="Pfam" id="PF00067">
    <property type="entry name" value="p450"/>
    <property type="match status" value="1"/>
</dbReference>
<evidence type="ECO:0000256" key="4">
    <source>
        <dbReference type="ARBA" id="ARBA00022617"/>
    </source>
</evidence>
<dbReference type="CDD" id="cd11065">
    <property type="entry name" value="CYP64-like"/>
    <property type="match status" value="1"/>
</dbReference>
<dbReference type="Gene3D" id="1.10.630.10">
    <property type="entry name" value="Cytochrome P450"/>
    <property type="match status" value="1"/>
</dbReference>
<organism evidence="12 13">
    <name type="scientific">Dentipellis fragilis</name>
    <dbReference type="NCBI Taxonomy" id="205917"/>
    <lineage>
        <taxon>Eukaryota</taxon>
        <taxon>Fungi</taxon>
        <taxon>Dikarya</taxon>
        <taxon>Basidiomycota</taxon>
        <taxon>Agaricomycotina</taxon>
        <taxon>Agaricomycetes</taxon>
        <taxon>Russulales</taxon>
        <taxon>Hericiaceae</taxon>
        <taxon>Dentipellis</taxon>
    </lineage>
</organism>
<dbReference type="EMBL" id="SEOQ01000617">
    <property type="protein sequence ID" value="TFY59479.1"/>
    <property type="molecule type" value="Genomic_DNA"/>
</dbReference>
<dbReference type="PANTHER" id="PTHR46300">
    <property type="entry name" value="P450, PUTATIVE (EUROFUNG)-RELATED-RELATED"/>
    <property type="match status" value="1"/>
</dbReference>
<keyword evidence="5 9" id="KW-0479">Metal-binding</keyword>
<evidence type="ECO:0008006" key="14">
    <source>
        <dbReference type="Google" id="ProtNLM"/>
    </source>
</evidence>
<dbReference type="InterPro" id="IPR017972">
    <property type="entry name" value="Cyt_P450_CS"/>
</dbReference>
<dbReference type="STRING" id="205917.A0A4Y9YF21"/>
<dbReference type="GO" id="GO:0020037">
    <property type="term" value="F:heme binding"/>
    <property type="evidence" value="ECO:0007669"/>
    <property type="project" value="InterPro"/>
</dbReference>
<keyword evidence="8 10" id="KW-0503">Monooxygenase</keyword>
<evidence type="ECO:0000313" key="13">
    <source>
        <dbReference type="Proteomes" id="UP000298327"/>
    </source>
</evidence>
<reference evidence="12 13" key="1">
    <citation type="submission" date="2019-02" db="EMBL/GenBank/DDBJ databases">
        <title>Genome sequencing of the rare red list fungi Dentipellis fragilis.</title>
        <authorList>
            <person name="Buettner E."/>
            <person name="Kellner H."/>
        </authorList>
    </citation>
    <scope>NUCLEOTIDE SEQUENCE [LARGE SCALE GENOMIC DNA]</scope>
    <source>
        <strain evidence="12 13">DSM 105465</strain>
    </source>
</reference>
<keyword evidence="11" id="KW-0472">Membrane</keyword>
<comment type="caution">
    <text evidence="12">The sequence shown here is derived from an EMBL/GenBank/DDBJ whole genome shotgun (WGS) entry which is preliminary data.</text>
</comment>
<dbReference type="PROSITE" id="PS00086">
    <property type="entry name" value="CYTOCHROME_P450"/>
    <property type="match status" value="1"/>
</dbReference>
<evidence type="ECO:0000256" key="3">
    <source>
        <dbReference type="ARBA" id="ARBA00010617"/>
    </source>
</evidence>
<dbReference type="InterPro" id="IPR002401">
    <property type="entry name" value="Cyt_P450_E_grp-I"/>
</dbReference>
<protein>
    <recommendedName>
        <fullName evidence="14">O-methylsterigmatocystin oxidoreductase</fullName>
    </recommendedName>
</protein>
<dbReference type="SUPFAM" id="SSF48264">
    <property type="entry name" value="Cytochrome P450"/>
    <property type="match status" value="1"/>
</dbReference>
<sequence length="539" mass="60483">MLRGIVCASAFRAAFVLSIHRHFVTPTAMVALTLLDAGVIVVFLALARYLLKPRRAAPLPPGPKGYPVIGNLLDMPKSKEWLVFASLSGIVGDMVYVTMLSQPLLILNSLPLATALLEKKSLIYSDRPVFQMAGELVGMKHGLTFEHPQNGTRFRDARRMMYRLMGTKTAMEQFWPLMELETSRFLRRVRAKPEQVQAHIRQTAGAIILKISHGYEIKEKNDPFVELVNKVLDEFSEMLRPGAFLVDILPILKYVPEWFPGTGWKQTAKAWAEDLNRSVDEPHEFVKQQMAKGTAMPSFTSTLMEDGDVSPQQEFDIKWAASTIMGGGADTTVSAIYSFFLAMTLHPDVQRKAQAEIDAVVGNDRLPSIHDRESLPYVNAVVKEVMRHSPLKPGAPHRVIEDDVHNGYFIPKGTIVMANSWKFLHDEQTYKDPMKFVPERFIGKKPELDPYTATFGYGRRICPGILLADTSLFISFVMSLSVFNISKAVENGKVIEPDVVYLDGTIWSFSHPKPFKCSITPRSEKAEVLIDAVRLACEE</sequence>
<feature type="transmembrane region" description="Helical" evidence="11">
    <location>
        <begin position="28"/>
        <end position="51"/>
    </location>
</feature>
<evidence type="ECO:0000256" key="7">
    <source>
        <dbReference type="ARBA" id="ARBA00023004"/>
    </source>
</evidence>
<dbReference type="InterPro" id="IPR001128">
    <property type="entry name" value="Cyt_P450"/>
</dbReference>
<gene>
    <name evidence="12" type="ORF">EVG20_g7774</name>
</gene>
<name>A0A4Y9YF21_9AGAM</name>
<dbReference type="AlphaFoldDB" id="A0A4Y9YF21"/>
<keyword evidence="7 9" id="KW-0408">Iron</keyword>
<evidence type="ECO:0000256" key="10">
    <source>
        <dbReference type="RuleBase" id="RU000461"/>
    </source>
</evidence>
<evidence type="ECO:0000256" key="11">
    <source>
        <dbReference type="SAM" id="Phobius"/>
    </source>
</evidence>
<evidence type="ECO:0000256" key="1">
    <source>
        <dbReference type="ARBA" id="ARBA00001971"/>
    </source>
</evidence>
<evidence type="ECO:0000313" key="12">
    <source>
        <dbReference type="EMBL" id="TFY59479.1"/>
    </source>
</evidence>
<evidence type="ECO:0000256" key="5">
    <source>
        <dbReference type="ARBA" id="ARBA00022723"/>
    </source>
</evidence>
<keyword evidence="13" id="KW-1185">Reference proteome</keyword>
<keyword evidence="4 9" id="KW-0349">Heme</keyword>
<dbReference type="PRINTS" id="PR00385">
    <property type="entry name" value="P450"/>
</dbReference>
<evidence type="ECO:0000256" key="6">
    <source>
        <dbReference type="ARBA" id="ARBA00023002"/>
    </source>
</evidence>
<dbReference type="InterPro" id="IPR036396">
    <property type="entry name" value="Cyt_P450_sf"/>
</dbReference>
<keyword evidence="6 10" id="KW-0560">Oxidoreductase</keyword>
<dbReference type="GO" id="GO:0016705">
    <property type="term" value="F:oxidoreductase activity, acting on paired donors, with incorporation or reduction of molecular oxygen"/>
    <property type="evidence" value="ECO:0007669"/>
    <property type="project" value="InterPro"/>
</dbReference>
<dbReference type="PRINTS" id="PR00463">
    <property type="entry name" value="EP450I"/>
</dbReference>
<proteinExistence type="inferred from homology"/>
<accession>A0A4Y9YF21</accession>
<comment type="pathway">
    <text evidence="2">Secondary metabolite biosynthesis.</text>
</comment>
<comment type="cofactor">
    <cofactor evidence="1 9">
        <name>heme</name>
        <dbReference type="ChEBI" id="CHEBI:30413"/>
    </cofactor>
</comment>
<feature type="transmembrane region" description="Helical" evidence="11">
    <location>
        <begin position="81"/>
        <end position="99"/>
    </location>
</feature>
<feature type="binding site" description="axial binding residue" evidence="9">
    <location>
        <position position="462"/>
    </location>
    <ligand>
        <name>heme</name>
        <dbReference type="ChEBI" id="CHEBI:30413"/>
    </ligand>
    <ligandPart>
        <name>Fe</name>
        <dbReference type="ChEBI" id="CHEBI:18248"/>
    </ligandPart>
</feature>
<evidence type="ECO:0000256" key="9">
    <source>
        <dbReference type="PIRSR" id="PIRSR602401-1"/>
    </source>
</evidence>
<keyword evidence="11" id="KW-1133">Transmembrane helix</keyword>
<dbReference type="Proteomes" id="UP000298327">
    <property type="component" value="Unassembled WGS sequence"/>
</dbReference>